<evidence type="ECO:0000256" key="3">
    <source>
        <dbReference type="ARBA" id="ARBA00023163"/>
    </source>
</evidence>
<dbReference type="Proteomes" id="UP001464923">
    <property type="component" value="Unassembled WGS sequence"/>
</dbReference>
<keyword evidence="1" id="KW-0805">Transcription regulation</keyword>
<proteinExistence type="predicted"/>
<dbReference type="PROSITE" id="PS50949">
    <property type="entry name" value="HTH_GNTR"/>
    <property type="match status" value="1"/>
</dbReference>
<comment type="caution">
    <text evidence="5">The sequence shown here is derived from an EMBL/GenBank/DDBJ whole genome shotgun (WGS) entry which is preliminary data.</text>
</comment>
<evidence type="ECO:0000259" key="4">
    <source>
        <dbReference type="PROSITE" id="PS50949"/>
    </source>
</evidence>
<accession>A0ABV1JYP8</accession>
<gene>
    <name evidence="5" type="ORF">WHI96_20035</name>
</gene>
<dbReference type="PRINTS" id="PR00035">
    <property type="entry name" value="HTHGNTR"/>
</dbReference>
<evidence type="ECO:0000256" key="2">
    <source>
        <dbReference type="ARBA" id="ARBA00023125"/>
    </source>
</evidence>
<keyword evidence="3" id="KW-0804">Transcription</keyword>
<dbReference type="InterPro" id="IPR036390">
    <property type="entry name" value="WH_DNA-bd_sf"/>
</dbReference>
<dbReference type="PANTHER" id="PTHR44846:SF17">
    <property type="entry name" value="GNTR-FAMILY TRANSCRIPTIONAL REGULATOR"/>
    <property type="match status" value="1"/>
</dbReference>
<feature type="domain" description="HTH gntR-type" evidence="4">
    <location>
        <begin position="12"/>
        <end position="80"/>
    </location>
</feature>
<protein>
    <submittedName>
        <fullName evidence="5">GntR family transcriptional regulator</fullName>
    </submittedName>
</protein>
<evidence type="ECO:0000313" key="6">
    <source>
        <dbReference type="Proteomes" id="UP001464923"/>
    </source>
</evidence>
<keyword evidence="2" id="KW-0238">DNA-binding</keyword>
<dbReference type="CDD" id="cd07377">
    <property type="entry name" value="WHTH_GntR"/>
    <property type="match status" value="1"/>
</dbReference>
<evidence type="ECO:0000256" key="1">
    <source>
        <dbReference type="ARBA" id="ARBA00023015"/>
    </source>
</evidence>
<dbReference type="SUPFAM" id="SSF46785">
    <property type="entry name" value="Winged helix' DNA-binding domain"/>
    <property type="match status" value="1"/>
</dbReference>
<name>A0ABV1JYP8_9PSEU</name>
<keyword evidence="6" id="KW-1185">Reference proteome</keyword>
<dbReference type="InterPro" id="IPR050679">
    <property type="entry name" value="Bact_HTH_transcr_reg"/>
</dbReference>
<reference evidence="5 6" key="1">
    <citation type="submission" date="2024-03" db="EMBL/GenBank/DDBJ databases">
        <title>Draft genome sequence of Pseudonocardia tropica JCM 19149.</title>
        <authorList>
            <person name="Butdee W."/>
            <person name="Duangmal K."/>
        </authorList>
    </citation>
    <scope>NUCLEOTIDE SEQUENCE [LARGE SCALE GENOMIC DNA]</scope>
    <source>
        <strain evidence="5 6">JCM 19149</strain>
    </source>
</reference>
<organism evidence="5 6">
    <name type="scientific">Pseudonocardia tropica</name>
    <dbReference type="NCBI Taxonomy" id="681289"/>
    <lineage>
        <taxon>Bacteria</taxon>
        <taxon>Bacillati</taxon>
        <taxon>Actinomycetota</taxon>
        <taxon>Actinomycetes</taxon>
        <taxon>Pseudonocardiales</taxon>
        <taxon>Pseudonocardiaceae</taxon>
        <taxon>Pseudonocardia</taxon>
    </lineage>
</organism>
<sequence>MIDPGPLERPKDPPWRQIADRLRDAIAKGAYPSGAKLPSEKTLCETYGVARMTARRALENLRDDGVIESRPGIGWFVREG</sequence>
<dbReference type="InterPro" id="IPR000524">
    <property type="entry name" value="Tscrpt_reg_HTH_GntR"/>
</dbReference>
<dbReference type="Pfam" id="PF00392">
    <property type="entry name" value="GntR"/>
    <property type="match status" value="1"/>
</dbReference>
<dbReference type="RefSeq" id="WP_345644887.1">
    <property type="nucleotide sequence ID" value="NZ_BAABLY010000027.1"/>
</dbReference>
<dbReference type="InterPro" id="IPR036388">
    <property type="entry name" value="WH-like_DNA-bd_sf"/>
</dbReference>
<dbReference type="SMART" id="SM00345">
    <property type="entry name" value="HTH_GNTR"/>
    <property type="match status" value="1"/>
</dbReference>
<dbReference type="Gene3D" id="1.10.10.10">
    <property type="entry name" value="Winged helix-like DNA-binding domain superfamily/Winged helix DNA-binding domain"/>
    <property type="match status" value="1"/>
</dbReference>
<dbReference type="EMBL" id="JBEDNP010000012">
    <property type="protein sequence ID" value="MEQ3541106.1"/>
    <property type="molecule type" value="Genomic_DNA"/>
</dbReference>
<dbReference type="PANTHER" id="PTHR44846">
    <property type="entry name" value="MANNOSYL-D-GLYCERATE TRANSPORT/METABOLISM SYSTEM REPRESSOR MNGR-RELATED"/>
    <property type="match status" value="1"/>
</dbReference>
<evidence type="ECO:0000313" key="5">
    <source>
        <dbReference type="EMBL" id="MEQ3541106.1"/>
    </source>
</evidence>